<comment type="caution">
    <text evidence="2">The sequence shown here is derived from an EMBL/GenBank/DDBJ whole genome shotgun (WGS) entry which is preliminary data.</text>
</comment>
<proteinExistence type="predicted"/>
<feature type="region of interest" description="Disordered" evidence="1">
    <location>
        <begin position="58"/>
        <end position="111"/>
    </location>
</feature>
<evidence type="ECO:0000313" key="3">
    <source>
        <dbReference type="Proteomes" id="UP000734854"/>
    </source>
</evidence>
<dbReference type="AlphaFoldDB" id="A0A8J5M6M1"/>
<evidence type="ECO:0000256" key="1">
    <source>
        <dbReference type="SAM" id="MobiDB-lite"/>
    </source>
</evidence>
<dbReference type="EMBL" id="JACMSC010000001">
    <property type="protein sequence ID" value="KAG6535455.1"/>
    <property type="molecule type" value="Genomic_DNA"/>
</dbReference>
<keyword evidence="3" id="KW-1185">Reference proteome</keyword>
<dbReference type="PANTHER" id="PTHR33699">
    <property type="entry name" value="EXPRESSED PROTEIN"/>
    <property type="match status" value="1"/>
</dbReference>
<reference evidence="2 3" key="1">
    <citation type="submission" date="2020-08" db="EMBL/GenBank/DDBJ databases">
        <title>Plant Genome Project.</title>
        <authorList>
            <person name="Zhang R.-G."/>
        </authorList>
    </citation>
    <scope>NUCLEOTIDE SEQUENCE [LARGE SCALE GENOMIC DNA]</scope>
    <source>
        <tissue evidence="2">Rhizome</tissue>
    </source>
</reference>
<name>A0A8J5M6M1_ZINOF</name>
<accession>A0A8J5M6M1</accession>
<dbReference type="Proteomes" id="UP000734854">
    <property type="component" value="Unassembled WGS sequence"/>
</dbReference>
<sequence>MQDTMNRRHHYIPAFGDWDYSSDLPITQYFESAMQAGLVRGHVHGEEPSYDDLFRASHSMKRRQQQEAPWTRKAKRGDQKQQQQVQQREQERKQGKVYDAAAAQARPRRAPMAVDEDLYKIPPELLHNKPRRAKGLWSGCLRLNCIA</sequence>
<gene>
    <name evidence="2" type="ORF">ZIOFF_000428</name>
</gene>
<feature type="compositionally biased region" description="Low complexity" evidence="1">
    <location>
        <begin position="100"/>
        <end position="111"/>
    </location>
</feature>
<dbReference type="PANTHER" id="PTHR33699:SF3">
    <property type="entry name" value="OS06G0347300 PROTEIN"/>
    <property type="match status" value="1"/>
</dbReference>
<evidence type="ECO:0000313" key="2">
    <source>
        <dbReference type="EMBL" id="KAG6535455.1"/>
    </source>
</evidence>
<organism evidence="2 3">
    <name type="scientific">Zingiber officinale</name>
    <name type="common">Ginger</name>
    <name type="synonym">Amomum zingiber</name>
    <dbReference type="NCBI Taxonomy" id="94328"/>
    <lineage>
        <taxon>Eukaryota</taxon>
        <taxon>Viridiplantae</taxon>
        <taxon>Streptophyta</taxon>
        <taxon>Embryophyta</taxon>
        <taxon>Tracheophyta</taxon>
        <taxon>Spermatophyta</taxon>
        <taxon>Magnoliopsida</taxon>
        <taxon>Liliopsida</taxon>
        <taxon>Zingiberales</taxon>
        <taxon>Zingiberaceae</taxon>
        <taxon>Zingiber</taxon>
    </lineage>
</organism>
<protein>
    <submittedName>
        <fullName evidence="2">Uncharacterized protein</fullName>
    </submittedName>
</protein>